<protein>
    <recommendedName>
        <fullName evidence="8">Disease resistance R13L4/SHOC-2-like LRR domain-containing protein</fullName>
    </recommendedName>
</protein>
<evidence type="ECO:0000256" key="4">
    <source>
        <dbReference type="ARBA" id="ARBA00022729"/>
    </source>
</evidence>
<organism evidence="9 10">
    <name type="scientific">Spirodela intermedia</name>
    <name type="common">Intermediate duckweed</name>
    <dbReference type="NCBI Taxonomy" id="51605"/>
    <lineage>
        <taxon>Eukaryota</taxon>
        <taxon>Viridiplantae</taxon>
        <taxon>Streptophyta</taxon>
        <taxon>Embryophyta</taxon>
        <taxon>Tracheophyta</taxon>
        <taxon>Spermatophyta</taxon>
        <taxon>Magnoliopsida</taxon>
        <taxon>Liliopsida</taxon>
        <taxon>Araceae</taxon>
        <taxon>Lemnoideae</taxon>
        <taxon>Spirodela</taxon>
    </lineage>
</organism>
<dbReference type="FunFam" id="3.80.10.10:FF:000269">
    <property type="entry name" value="Piriformospora indica-insensitive protein 2"/>
    <property type="match status" value="1"/>
</dbReference>
<dbReference type="InterPro" id="IPR055414">
    <property type="entry name" value="LRR_R13L4/SHOC2-like"/>
</dbReference>
<feature type="chain" id="PRO_5029696383" description="Disease resistance R13L4/SHOC-2-like LRR domain-containing protein" evidence="7">
    <location>
        <begin position="30"/>
        <end position="457"/>
    </location>
</feature>
<sequence>MGNLLRLLQALLVLVPPLLLLLSEGAVRADDAAAPMEEGERRALYSAIQGFVGRNWNGSELFPDPCGWTPIQGVSCDLFDGRWYVTTMSIGPILENSLQCAADADFSPPLFDLKYLKSLTFFKCFSRRSAAIVVPSTNWENLAGTLETLEFRSNPGLSGDLPSNLCSLRRLRLLVLVENGLSGELPEELAGLNKLQRLVISGNHFSGEIPPSIGSAMPDLLILDLSRNALVGPLPSSMSGLGALLKLDLSYNLLSGKIPPELGKMKSLTLLDLRKNGFSGGLPSSLHTMTSLQEMFLSDNPLGGKMADFPWETMKKLATLDLSGTGLRGSVPETMAELPELRFLHLNGNNLTGPVRLPGEFLQRMGRGFSAWGNPNLCYSAATFPKPSHAPTGLKQCKEEEVAAAAAKPAVKSNSSGGDGDRYSSEAAGSAAISLLLWGMTILLNQAVIFSLPGLPS</sequence>
<keyword evidence="6" id="KW-0472">Membrane</keyword>
<keyword evidence="10" id="KW-1185">Reference proteome</keyword>
<accession>A0A7I8KK08</accession>
<evidence type="ECO:0000256" key="5">
    <source>
        <dbReference type="ARBA" id="ARBA00022737"/>
    </source>
</evidence>
<evidence type="ECO:0000259" key="8">
    <source>
        <dbReference type="Pfam" id="PF23598"/>
    </source>
</evidence>
<dbReference type="PANTHER" id="PTHR48059">
    <property type="entry name" value="POLYGALACTURONASE INHIBITOR 1"/>
    <property type="match status" value="1"/>
</dbReference>
<evidence type="ECO:0000313" key="9">
    <source>
        <dbReference type="EMBL" id="CAA7397596.1"/>
    </source>
</evidence>
<feature type="signal peptide" evidence="7">
    <location>
        <begin position="1"/>
        <end position="29"/>
    </location>
</feature>
<dbReference type="GO" id="GO:0051707">
    <property type="term" value="P:response to other organism"/>
    <property type="evidence" value="ECO:0007669"/>
    <property type="project" value="UniProtKB-ARBA"/>
</dbReference>
<reference evidence="9" key="1">
    <citation type="submission" date="2020-02" db="EMBL/GenBank/DDBJ databases">
        <authorList>
            <person name="Scholz U."/>
            <person name="Mascher M."/>
            <person name="Fiebig A."/>
        </authorList>
    </citation>
    <scope>NUCLEOTIDE SEQUENCE</scope>
</reference>
<keyword evidence="2" id="KW-1003">Cell membrane</keyword>
<evidence type="ECO:0000256" key="2">
    <source>
        <dbReference type="ARBA" id="ARBA00022475"/>
    </source>
</evidence>
<comment type="subcellular location">
    <subcellularLocation>
        <location evidence="1">Cell membrane</location>
    </subcellularLocation>
</comment>
<dbReference type="InterPro" id="IPR032675">
    <property type="entry name" value="LRR_dom_sf"/>
</dbReference>
<keyword evidence="4 7" id="KW-0732">Signal</keyword>
<name>A0A7I8KK08_SPIIN</name>
<dbReference type="SUPFAM" id="SSF52058">
    <property type="entry name" value="L domain-like"/>
    <property type="match status" value="1"/>
</dbReference>
<dbReference type="Proteomes" id="UP000663760">
    <property type="component" value="Chromosome 6"/>
</dbReference>
<keyword evidence="5" id="KW-0677">Repeat</keyword>
<gene>
    <name evidence="9" type="ORF">SI8410_06008261</name>
</gene>
<dbReference type="InterPro" id="IPR051848">
    <property type="entry name" value="PGIP"/>
</dbReference>
<dbReference type="Gene3D" id="3.80.10.10">
    <property type="entry name" value="Ribonuclease Inhibitor"/>
    <property type="match status" value="1"/>
</dbReference>
<dbReference type="AlphaFoldDB" id="A0A7I8KK08"/>
<proteinExistence type="predicted"/>
<feature type="domain" description="Disease resistance R13L4/SHOC-2-like LRR" evidence="8">
    <location>
        <begin position="163"/>
        <end position="347"/>
    </location>
</feature>
<dbReference type="GO" id="GO:0005886">
    <property type="term" value="C:plasma membrane"/>
    <property type="evidence" value="ECO:0007669"/>
    <property type="project" value="UniProtKB-SubCell"/>
</dbReference>
<dbReference type="PANTHER" id="PTHR48059:SF30">
    <property type="entry name" value="OS06G0587000 PROTEIN"/>
    <property type="match status" value="1"/>
</dbReference>
<dbReference type="FunFam" id="3.80.10.10:FF:000299">
    <property type="entry name" value="Piriformospora indica-insensitive protein 2"/>
    <property type="match status" value="1"/>
</dbReference>
<evidence type="ECO:0000256" key="6">
    <source>
        <dbReference type="ARBA" id="ARBA00023136"/>
    </source>
</evidence>
<keyword evidence="3" id="KW-0433">Leucine-rich repeat</keyword>
<evidence type="ECO:0000256" key="7">
    <source>
        <dbReference type="SAM" id="SignalP"/>
    </source>
</evidence>
<evidence type="ECO:0000256" key="3">
    <source>
        <dbReference type="ARBA" id="ARBA00022614"/>
    </source>
</evidence>
<dbReference type="Pfam" id="PF23598">
    <property type="entry name" value="LRR_14"/>
    <property type="match status" value="1"/>
</dbReference>
<dbReference type="OrthoDB" id="676979at2759"/>
<evidence type="ECO:0000256" key="1">
    <source>
        <dbReference type="ARBA" id="ARBA00004236"/>
    </source>
</evidence>
<dbReference type="EMBL" id="LR746269">
    <property type="protein sequence ID" value="CAA7397596.1"/>
    <property type="molecule type" value="Genomic_DNA"/>
</dbReference>
<evidence type="ECO:0000313" key="10">
    <source>
        <dbReference type="Proteomes" id="UP000663760"/>
    </source>
</evidence>